<dbReference type="AlphaFoldDB" id="A0A8H5ERE2"/>
<evidence type="ECO:0000313" key="3">
    <source>
        <dbReference type="Proteomes" id="UP000541558"/>
    </source>
</evidence>
<dbReference type="OrthoDB" id="7130006at2759"/>
<reference evidence="2 3" key="1">
    <citation type="journal article" date="2020" name="ISME J.">
        <title>Uncovering the hidden diversity of litter-decomposition mechanisms in mushroom-forming fungi.</title>
        <authorList>
            <person name="Floudas D."/>
            <person name="Bentzer J."/>
            <person name="Ahren D."/>
            <person name="Johansson T."/>
            <person name="Persson P."/>
            <person name="Tunlid A."/>
        </authorList>
    </citation>
    <scope>NUCLEOTIDE SEQUENCE [LARGE SCALE GENOMIC DNA]</scope>
    <source>
        <strain evidence="2 3">CBS 175.51</strain>
    </source>
</reference>
<organism evidence="2 3">
    <name type="scientific">Ephemerocybe angulata</name>
    <dbReference type="NCBI Taxonomy" id="980116"/>
    <lineage>
        <taxon>Eukaryota</taxon>
        <taxon>Fungi</taxon>
        <taxon>Dikarya</taxon>
        <taxon>Basidiomycota</taxon>
        <taxon>Agaricomycotina</taxon>
        <taxon>Agaricomycetes</taxon>
        <taxon>Agaricomycetidae</taxon>
        <taxon>Agaricales</taxon>
        <taxon>Agaricineae</taxon>
        <taxon>Psathyrellaceae</taxon>
        <taxon>Ephemerocybe</taxon>
    </lineage>
</organism>
<dbReference type="Pfam" id="PF06441">
    <property type="entry name" value="EHN"/>
    <property type="match status" value="1"/>
</dbReference>
<sequence length="74" mass="8499">MTSETPFVIAIPDRELETLKARLGLVRFPDELDDAGLEYGAPLADVKRLAVHRKDSYLPKWREHEAKLNQELPQ</sequence>
<gene>
    <name evidence="2" type="ORF">D9611_014019</name>
</gene>
<protein>
    <recommendedName>
        <fullName evidence="1">Epoxide hydrolase N-terminal domain-containing protein</fullName>
    </recommendedName>
</protein>
<feature type="domain" description="Epoxide hydrolase N-terminal" evidence="1">
    <location>
        <begin position="5"/>
        <end position="74"/>
    </location>
</feature>
<dbReference type="EMBL" id="JAACJK010000236">
    <property type="protein sequence ID" value="KAF5309358.1"/>
    <property type="molecule type" value="Genomic_DNA"/>
</dbReference>
<dbReference type="SUPFAM" id="SSF53474">
    <property type="entry name" value="alpha/beta-Hydrolases"/>
    <property type="match status" value="1"/>
</dbReference>
<dbReference type="InterPro" id="IPR010497">
    <property type="entry name" value="Epoxide_hydro_N"/>
</dbReference>
<evidence type="ECO:0000259" key="1">
    <source>
        <dbReference type="Pfam" id="PF06441"/>
    </source>
</evidence>
<comment type="caution">
    <text evidence="2">The sequence shown here is derived from an EMBL/GenBank/DDBJ whole genome shotgun (WGS) entry which is preliminary data.</text>
</comment>
<evidence type="ECO:0000313" key="2">
    <source>
        <dbReference type="EMBL" id="KAF5309358.1"/>
    </source>
</evidence>
<keyword evidence="3" id="KW-1185">Reference proteome</keyword>
<accession>A0A8H5ERE2</accession>
<dbReference type="InterPro" id="IPR029058">
    <property type="entry name" value="AB_hydrolase_fold"/>
</dbReference>
<dbReference type="Proteomes" id="UP000541558">
    <property type="component" value="Unassembled WGS sequence"/>
</dbReference>
<proteinExistence type="predicted"/>
<name>A0A8H5ERE2_9AGAR</name>
<dbReference type="Gene3D" id="3.40.50.1820">
    <property type="entry name" value="alpha/beta hydrolase"/>
    <property type="match status" value="1"/>
</dbReference>